<reference evidence="1 2" key="1">
    <citation type="submission" date="2022-10" db="EMBL/GenBank/DDBJ databases">
        <title>Draft genome sequence of Streptomyces sp. YSPA8.</title>
        <authorList>
            <person name="Moriuchi R."/>
            <person name="Dohra H."/>
            <person name="Yamamura H."/>
            <person name="Kodani S."/>
        </authorList>
    </citation>
    <scope>NUCLEOTIDE SEQUENCE [LARGE SCALE GENOMIC DNA]</scope>
    <source>
        <strain evidence="1 2">YSPA8</strain>
    </source>
</reference>
<dbReference type="EMBL" id="BSBI01000013">
    <property type="protein sequence ID" value="GLF98213.1"/>
    <property type="molecule type" value="Genomic_DNA"/>
</dbReference>
<name>A0ABQ5P6V4_9ACTN</name>
<evidence type="ECO:0000313" key="2">
    <source>
        <dbReference type="Proteomes" id="UP001291653"/>
    </source>
</evidence>
<dbReference type="RefSeq" id="WP_323450196.1">
    <property type="nucleotide sequence ID" value="NZ_BSBI01000013.1"/>
</dbReference>
<dbReference type="Proteomes" id="UP001291653">
    <property type="component" value="Unassembled WGS sequence"/>
</dbReference>
<sequence>MPTVELTDLLSHATDDQADAIRAAAHTAGVLWKCRNAACATDDLPRSARRCALCGFDREGEPIGDKVSYPYGPVPGDLLTALRGALVEWFTEHGRPRPDAVTFAYTNENGGAHDCSDWGVLHFGGRTEPSCDFSGTEVAEALIQLTDFEVPFSGAEMTVALPR</sequence>
<keyword evidence="2" id="KW-1185">Reference proteome</keyword>
<comment type="caution">
    <text evidence="1">The sequence shown here is derived from an EMBL/GenBank/DDBJ whole genome shotgun (WGS) entry which is preliminary data.</text>
</comment>
<protein>
    <submittedName>
        <fullName evidence="1">Uncharacterized protein</fullName>
    </submittedName>
</protein>
<gene>
    <name evidence="1" type="ORF">SYYSPA8_27970</name>
</gene>
<accession>A0ABQ5P6V4</accession>
<organism evidence="1 2">
    <name type="scientific">Streptomyces yaizuensis</name>
    <dbReference type="NCBI Taxonomy" id="2989713"/>
    <lineage>
        <taxon>Bacteria</taxon>
        <taxon>Bacillati</taxon>
        <taxon>Actinomycetota</taxon>
        <taxon>Actinomycetes</taxon>
        <taxon>Kitasatosporales</taxon>
        <taxon>Streptomycetaceae</taxon>
        <taxon>Streptomyces</taxon>
    </lineage>
</organism>
<evidence type="ECO:0000313" key="1">
    <source>
        <dbReference type="EMBL" id="GLF98213.1"/>
    </source>
</evidence>
<proteinExistence type="predicted"/>